<dbReference type="GO" id="GO:0051539">
    <property type="term" value="F:4 iron, 4 sulfur cluster binding"/>
    <property type="evidence" value="ECO:0007669"/>
    <property type="project" value="UniProtKB-KW"/>
</dbReference>
<dbReference type="InterPro" id="IPR007197">
    <property type="entry name" value="rSAM"/>
</dbReference>
<evidence type="ECO:0000259" key="7">
    <source>
        <dbReference type="PROSITE" id="PS51918"/>
    </source>
</evidence>
<proteinExistence type="predicted"/>
<dbReference type="InterPro" id="IPR034457">
    <property type="entry name" value="Organic_radical-activating"/>
</dbReference>
<keyword evidence="3" id="KW-0949">S-adenosyl-L-methionine</keyword>
<keyword evidence="6" id="KW-0411">Iron-sulfur</keyword>
<dbReference type="Gene3D" id="3.20.20.70">
    <property type="entry name" value="Aldolase class I"/>
    <property type="match status" value="1"/>
</dbReference>
<evidence type="ECO:0000256" key="5">
    <source>
        <dbReference type="ARBA" id="ARBA00023004"/>
    </source>
</evidence>
<evidence type="ECO:0000256" key="3">
    <source>
        <dbReference type="ARBA" id="ARBA00022691"/>
    </source>
</evidence>
<evidence type="ECO:0000313" key="9">
    <source>
        <dbReference type="Proteomes" id="UP000243338"/>
    </source>
</evidence>
<dbReference type="InterPro" id="IPR058240">
    <property type="entry name" value="rSAM_sf"/>
</dbReference>
<keyword evidence="2" id="KW-0004">4Fe-4S</keyword>
<dbReference type="Proteomes" id="UP000243338">
    <property type="component" value="Unassembled WGS sequence"/>
</dbReference>
<comment type="cofactor">
    <cofactor evidence="1">
        <name>[4Fe-4S] cluster</name>
        <dbReference type="ChEBI" id="CHEBI:49883"/>
    </cofactor>
</comment>
<evidence type="ECO:0000256" key="2">
    <source>
        <dbReference type="ARBA" id="ARBA00022485"/>
    </source>
</evidence>
<dbReference type="OrthoDB" id="371936at2157"/>
<evidence type="ECO:0000256" key="1">
    <source>
        <dbReference type="ARBA" id="ARBA00001966"/>
    </source>
</evidence>
<dbReference type="PROSITE" id="PS51918">
    <property type="entry name" value="RADICAL_SAM"/>
    <property type="match status" value="1"/>
</dbReference>
<dbReference type="EMBL" id="FOHQ01000001">
    <property type="protein sequence ID" value="SES66243.1"/>
    <property type="molecule type" value="Genomic_DNA"/>
</dbReference>
<keyword evidence="8" id="KW-0456">Lyase</keyword>
<accession>A0A1H9YBJ1</accession>
<sequence length="232" mass="26147">MRLIGLSDNLGQLRVEFAGCNMRCPYCVHIRQPMKEYSIGDVVDLAKRSESEDVYLGGAEPTLQKDLLPLIEGLHAAGKSILLKSNGMKPDVLEKALPFVKGFVIEIKSPLDDIPAIMELTGLSEERSTKYVSLLRESLNIAKKKWLRVWIRVIPEFIDTGTIARILPDIEDASEVMLYQFMSNPDFDLPFKGHDKPTPEWDEVRKLGEMLLEKVQKVRIVGVGGKLLLENN</sequence>
<dbReference type="GO" id="GO:0016829">
    <property type="term" value="F:lyase activity"/>
    <property type="evidence" value="ECO:0007669"/>
    <property type="project" value="UniProtKB-KW"/>
</dbReference>
<keyword evidence="4" id="KW-0479">Metal-binding</keyword>
<keyword evidence="9" id="KW-1185">Reference proteome</keyword>
<name>A0A1H9YBJ1_9EURY</name>
<organism evidence="8 9">
    <name type="scientific">Methanococcoides vulcani</name>
    <dbReference type="NCBI Taxonomy" id="1353158"/>
    <lineage>
        <taxon>Archaea</taxon>
        <taxon>Methanobacteriati</taxon>
        <taxon>Methanobacteriota</taxon>
        <taxon>Stenosarchaea group</taxon>
        <taxon>Methanomicrobia</taxon>
        <taxon>Methanosarcinales</taxon>
        <taxon>Methanosarcinaceae</taxon>
        <taxon>Methanococcoides</taxon>
    </lineage>
</organism>
<dbReference type="SUPFAM" id="SSF102114">
    <property type="entry name" value="Radical SAM enzymes"/>
    <property type="match status" value="1"/>
</dbReference>
<keyword evidence="5" id="KW-0408">Iron</keyword>
<dbReference type="InterPro" id="IPR013785">
    <property type="entry name" value="Aldolase_TIM"/>
</dbReference>
<dbReference type="SFLD" id="SFLDS00029">
    <property type="entry name" value="Radical_SAM"/>
    <property type="match status" value="1"/>
</dbReference>
<dbReference type="AlphaFoldDB" id="A0A1H9YBJ1"/>
<reference evidence="9" key="1">
    <citation type="submission" date="2016-10" db="EMBL/GenBank/DDBJ databases">
        <authorList>
            <person name="Varghese N."/>
            <person name="Submissions S."/>
        </authorList>
    </citation>
    <scope>NUCLEOTIDE SEQUENCE [LARGE SCALE GENOMIC DNA]</scope>
    <source>
        <strain evidence="9">SLH 33</strain>
    </source>
</reference>
<dbReference type="PANTHER" id="PTHR30352">
    <property type="entry name" value="PYRUVATE FORMATE-LYASE-ACTIVATING ENZYME"/>
    <property type="match status" value="1"/>
</dbReference>
<gene>
    <name evidence="8" type="ORF">SAMN04488587_0409</name>
</gene>
<evidence type="ECO:0000256" key="4">
    <source>
        <dbReference type="ARBA" id="ARBA00022723"/>
    </source>
</evidence>
<dbReference type="RefSeq" id="WP_091688516.1">
    <property type="nucleotide sequence ID" value="NZ_CAAGSJ010000003.1"/>
</dbReference>
<protein>
    <submittedName>
        <fullName evidence="8">Pyruvate formate lyase activating enzyme</fullName>
    </submittedName>
</protein>
<evidence type="ECO:0000313" key="8">
    <source>
        <dbReference type="EMBL" id="SES66243.1"/>
    </source>
</evidence>
<keyword evidence="8" id="KW-0670">Pyruvate</keyword>
<dbReference type="GO" id="GO:0046872">
    <property type="term" value="F:metal ion binding"/>
    <property type="evidence" value="ECO:0007669"/>
    <property type="project" value="UniProtKB-KW"/>
</dbReference>
<dbReference type="Pfam" id="PF04055">
    <property type="entry name" value="Radical_SAM"/>
    <property type="match status" value="1"/>
</dbReference>
<evidence type="ECO:0000256" key="6">
    <source>
        <dbReference type="ARBA" id="ARBA00023014"/>
    </source>
</evidence>
<dbReference type="CDD" id="cd01335">
    <property type="entry name" value="Radical_SAM"/>
    <property type="match status" value="1"/>
</dbReference>
<feature type="domain" description="Radical SAM core" evidence="7">
    <location>
        <begin position="7"/>
        <end position="226"/>
    </location>
</feature>
<dbReference type="STRING" id="1353158.SAMN04488587_0409"/>